<name>A0A5J5D5S0_9PERO</name>
<comment type="caution">
    <text evidence="1">The sequence shown here is derived from an EMBL/GenBank/DDBJ whole genome shotgun (WGS) entry which is preliminary data.</text>
</comment>
<gene>
    <name evidence="1" type="ORF">FQN60_014006</name>
</gene>
<evidence type="ECO:0000313" key="2">
    <source>
        <dbReference type="Proteomes" id="UP000327493"/>
    </source>
</evidence>
<protein>
    <submittedName>
        <fullName evidence="1">Uncharacterized protein</fullName>
    </submittedName>
</protein>
<dbReference type="EMBL" id="VOFY01000008">
    <property type="protein sequence ID" value="KAA8590072.1"/>
    <property type="molecule type" value="Genomic_DNA"/>
</dbReference>
<dbReference type="AlphaFoldDB" id="A0A5J5D5S0"/>
<dbReference type="Proteomes" id="UP000327493">
    <property type="component" value="Chromosome 8"/>
</dbReference>
<reference evidence="1 2" key="1">
    <citation type="submission" date="2019-08" db="EMBL/GenBank/DDBJ databases">
        <title>A chromosome-level genome assembly, high-density linkage maps, and genome scans reveal the genomic architecture of hybrid incompatibilities underlying speciation via character displacement in darters (Percidae: Etheostominae).</title>
        <authorList>
            <person name="Moran R.L."/>
            <person name="Catchen J.M."/>
            <person name="Fuller R.C."/>
        </authorList>
    </citation>
    <scope>NUCLEOTIDE SEQUENCE [LARGE SCALE GENOMIC DNA]</scope>
    <source>
        <strain evidence="1">EspeVRDwgs_2016</strain>
        <tissue evidence="1">Muscle</tissue>
    </source>
</reference>
<keyword evidence="2" id="KW-1185">Reference proteome</keyword>
<sequence length="32" mass="3767">MKVSNYPNGNLKILLHMAVTCLLHEEQCHHRH</sequence>
<organism evidence="1 2">
    <name type="scientific">Etheostoma spectabile</name>
    <name type="common">orangethroat darter</name>
    <dbReference type="NCBI Taxonomy" id="54343"/>
    <lineage>
        <taxon>Eukaryota</taxon>
        <taxon>Metazoa</taxon>
        <taxon>Chordata</taxon>
        <taxon>Craniata</taxon>
        <taxon>Vertebrata</taxon>
        <taxon>Euteleostomi</taxon>
        <taxon>Actinopterygii</taxon>
        <taxon>Neopterygii</taxon>
        <taxon>Teleostei</taxon>
        <taxon>Neoteleostei</taxon>
        <taxon>Acanthomorphata</taxon>
        <taxon>Eupercaria</taxon>
        <taxon>Perciformes</taxon>
        <taxon>Percoidei</taxon>
        <taxon>Percidae</taxon>
        <taxon>Etheostomatinae</taxon>
        <taxon>Etheostoma</taxon>
    </lineage>
</organism>
<evidence type="ECO:0000313" key="1">
    <source>
        <dbReference type="EMBL" id="KAA8590072.1"/>
    </source>
</evidence>
<proteinExistence type="predicted"/>
<accession>A0A5J5D5S0</accession>